<dbReference type="Pfam" id="PF06985">
    <property type="entry name" value="HET"/>
    <property type="match status" value="1"/>
</dbReference>
<organism evidence="2 3">
    <name type="scientific">Pseudopithomyces chartarum</name>
    <dbReference type="NCBI Taxonomy" id="1892770"/>
    <lineage>
        <taxon>Eukaryota</taxon>
        <taxon>Fungi</taxon>
        <taxon>Dikarya</taxon>
        <taxon>Ascomycota</taxon>
        <taxon>Pezizomycotina</taxon>
        <taxon>Dothideomycetes</taxon>
        <taxon>Pleosporomycetidae</taxon>
        <taxon>Pleosporales</taxon>
        <taxon>Massarineae</taxon>
        <taxon>Didymosphaeriaceae</taxon>
        <taxon>Pseudopithomyces</taxon>
    </lineage>
</organism>
<protein>
    <recommendedName>
        <fullName evidence="1">Heterokaryon incompatibility domain-containing protein</fullName>
    </recommendedName>
</protein>
<evidence type="ECO:0000313" key="3">
    <source>
        <dbReference type="Proteomes" id="UP001280581"/>
    </source>
</evidence>
<feature type="domain" description="Heterokaryon incompatibility" evidence="1">
    <location>
        <begin position="67"/>
        <end position="217"/>
    </location>
</feature>
<dbReference type="AlphaFoldDB" id="A0AAN6M615"/>
<dbReference type="PANTHER" id="PTHR24148:SF82">
    <property type="entry name" value="HETEROKARYON INCOMPATIBILITY DOMAIN-CONTAINING PROTEIN"/>
    <property type="match status" value="1"/>
</dbReference>
<dbReference type="InterPro" id="IPR052895">
    <property type="entry name" value="HetReg/Transcr_Mod"/>
</dbReference>
<evidence type="ECO:0000259" key="1">
    <source>
        <dbReference type="Pfam" id="PF06985"/>
    </source>
</evidence>
<comment type="caution">
    <text evidence="2">The sequence shown here is derived from an EMBL/GenBank/DDBJ whole genome shotgun (WGS) entry which is preliminary data.</text>
</comment>
<sequence length="620" mass="70098">MRFLGREKGELLQIFPQRIKRGKRRPLYEAIDSSDQEIRLLELLPGTFSETIKIHLYKAKLKDLPVYEALSYAWGRELHDEEPALVNGTPFIVTDNLDCALRYLRLPKTRRTLWIDALCINQEDTFERNQQVQLMCFVYSNASNVLVWLHPIDPGGADRLAFDYINRDTVPSDSCDDSVSSASSGGSLKNNDEALLILALISLCRCTWFTRLWIVQELTLATQDPIVCCGFKTALWSQFCSYLLKIRRAVSQRERLSIAFEAAKPQQEPPIYSVIQSGSVTGEKLLLLGLSERIEYLYEVRRSGRYGRFATRLYRTATFEATDPRDKVYGVLGISSFASKPLAPDYTKTAEQVYCEAMVLVLTEDFASSYNLLPLLPLPDRTRNHKSLPSWVCDFSICNRCVHLGDRNPHVPTNLCPGPTDIQALLSKTRSSAPILRFSPDSRTLYTMGRHIGNIAISIPVRGIASFNGERVLRLDNIRWLIVQEKLNSDVILEALLGYNGILEHDNDRSVFRELLMSGDDYATPDDLRHSSRRLNDTLYRAAHRRILFVTDTGCVGLTYHSDIGNGVRPGDHVAGLFGIDFPFILRGSPGTDSFSMVNVANVVGHQWGSDRDVMEYIIE</sequence>
<gene>
    <name evidence="2" type="ORF">GRF29_19g1733159</name>
</gene>
<proteinExistence type="predicted"/>
<dbReference type="EMBL" id="WVTA01000003">
    <property type="protein sequence ID" value="KAK3214936.1"/>
    <property type="molecule type" value="Genomic_DNA"/>
</dbReference>
<reference evidence="2 3" key="1">
    <citation type="submission" date="2021-02" db="EMBL/GenBank/DDBJ databases">
        <title>Genome assembly of Pseudopithomyces chartarum.</title>
        <authorList>
            <person name="Jauregui R."/>
            <person name="Singh J."/>
            <person name="Voisey C."/>
        </authorList>
    </citation>
    <scope>NUCLEOTIDE SEQUENCE [LARGE SCALE GENOMIC DNA]</scope>
    <source>
        <strain evidence="2 3">AGR01</strain>
    </source>
</reference>
<dbReference type="Proteomes" id="UP001280581">
    <property type="component" value="Unassembled WGS sequence"/>
</dbReference>
<keyword evidence="3" id="KW-1185">Reference proteome</keyword>
<dbReference type="InterPro" id="IPR010730">
    <property type="entry name" value="HET"/>
</dbReference>
<accession>A0AAN6M615</accession>
<name>A0AAN6M615_9PLEO</name>
<dbReference type="PANTHER" id="PTHR24148">
    <property type="entry name" value="ANKYRIN REPEAT DOMAIN-CONTAINING PROTEIN 39 HOMOLOG-RELATED"/>
    <property type="match status" value="1"/>
</dbReference>
<evidence type="ECO:0000313" key="2">
    <source>
        <dbReference type="EMBL" id="KAK3214936.1"/>
    </source>
</evidence>